<dbReference type="SUPFAM" id="SSF52151">
    <property type="entry name" value="FabD/lysophospholipase-like"/>
    <property type="match status" value="1"/>
</dbReference>
<dbReference type="InterPro" id="IPR050301">
    <property type="entry name" value="NTE"/>
</dbReference>
<evidence type="ECO:0000256" key="4">
    <source>
        <dbReference type="ARBA" id="ARBA00023098"/>
    </source>
</evidence>
<feature type="short sequence motif" description="GXSXG" evidence="6">
    <location>
        <begin position="58"/>
        <end position="62"/>
    </location>
</feature>
<proteinExistence type="predicted"/>
<evidence type="ECO:0000256" key="5">
    <source>
        <dbReference type="ARBA" id="ARBA00023136"/>
    </source>
</evidence>
<feature type="active site" description="Proton acceptor" evidence="6">
    <location>
        <position position="205"/>
    </location>
</feature>
<dbReference type="PANTHER" id="PTHR14226">
    <property type="entry name" value="NEUROPATHY TARGET ESTERASE/SWISS CHEESE D.MELANOGASTER"/>
    <property type="match status" value="1"/>
</dbReference>
<feature type="chain" id="PRO_5020598149" evidence="7">
    <location>
        <begin position="20"/>
        <end position="728"/>
    </location>
</feature>
<dbReference type="GO" id="GO:0019867">
    <property type="term" value="C:outer membrane"/>
    <property type="evidence" value="ECO:0007669"/>
    <property type="project" value="InterPro"/>
</dbReference>
<evidence type="ECO:0000256" key="2">
    <source>
        <dbReference type="ARBA" id="ARBA00022801"/>
    </source>
</evidence>
<protein>
    <submittedName>
        <fullName evidence="9">NTE family protein</fullName>
    </submittedName>
</protein>
<keyword evidence="2 6" id="KW-0378">Hydrolase</keyword>
<organism evidence="9 10">
    <name type="scientific">Fluviicoccus keumensis</name>
    <dbReference type="NCBI Taxonomy" id="1435465"/>
    <lineage>
        <taxon>Bacteria</taxon>
        <taxon>Pseudomonadati</taxon>
        <taxon>Pseudomonadota</taxon>
        <taxon>Gammaproteobacteria</taxon>
        <taxon>Moraxellales</taxon>
        <taxon>Moraxellaceae</taxon>
        <taxon>Fluviicoccus</taxon>
    </lineage>
</organism>
<dbReference type="Gene3D" id="3.40.1090.10">
    <property type="entry name" value="Cytosolic phospholipase A2 catalytic domain"/>
    <property type="match status" value="2"/>
</dbReference>
<evidence type="ECO:0000256" key="7">
    <source>
        <dbReference type="SAM" id="SignalP"/>
    </source>
</evidence>
<dbReference type="AlphaFoldDB" id="A0A4Q7ZB16"/>
<dbReference type="Pfam" id="PF01734">
    <property type="entry name" value="Patatin"/>
    <property type="match status" value="1"/>
</dbReference>
<feature type="short sequence motif" description="DGA/G" evidence="6">
    <location>
        <begin position="205"/>
        <end position="207"/>
    </location>
</feature>
<gene>
    <name evidence="9" type="ORF">EV700_0735</name>
</gene>
<accession>A0A4Q7ZB16</accession>
<dbReference type="PROSITE" id="PS51635">
    <property type="entry name" value="PNPLA"/>
    <property type="match status" value="1"/>
</dbReference>
<comment type="subcellular location">
    <subcellularLocation>
        <location evidence="1">Membrane</location>
    </subcellularLocation>
</comment>
<feature type="domain" description="PNPLA" evidence="8">
    <location>
        <begin position="27"/>
        <end position="218"/>
    </location>
</feature>
<dbReference type="RefSeq" id="WP_130410986.1">
    <property type="nucleotide sequence ID" value="NZ_SHKX01000010.1"/>
</dbReference>
<keyword evidence="7" id="KW-0732">Signal</keyword>
<evidence type="ECO:0000259" key="8">
    <source>
        <dbReference type="PROSITE" id="PS51635"/>
    </source>
</evidence>
<evidence type="ECO:0000256" key="1">
    <source>
        <dbReference type="ARBA" id="ARBA00004370"/>
    </source>
</evidence>
<dbReference type="Gene3D" id="2.40.160.50">
    <property type="entry name" value="membrane protein fhac: a member of the omp85/tpsb transporter family"/>
    <property type="match status" value="1"/>
</dbReference>
<dbReference type="Pfam" id="PF01103">
    <property type="entry name" value="Omp85"/>
    <property type="match status" value="1"/>
</dbReference>
<name>A0A4Q7ZB16_9GAMM</name>
<evidence type="ECO:0000313" key="10">
    <source>
        <dbReference type="Proteomes" id="UP000292423"/>
    </source>
</evidence>
<dbReference type="CDD" id="cd07205">
    <property type="entry name" value="Pat_PNPLA6_PNPLA7_NTE1_like"/>
    <property type="match status" value="1"/>
</dbReference>
<dbReference type="InterPro" id="IPR016035">
    <property type="entry name" value="Acyl_Trfase/lysoPLipase"/>
</dbReference>
<dbReference type="InterPro" id="IPR002641">
    <property type="entry name" value="PNPLA_dom"/>
</dbReference>
<dbReference type="Gene3D" id="3.10.20.310">
    <property type="entry name" value="membrane protein fhac"/>
    <property type="match status" value="1"/>
</dbReference>
<dbReference type="EMBL" id="SHKX01000010">
    <property type="protein sequence ID" value="RZU47768.1"/>
    <property type="molecule type" value="Genomic_DNA"/>
</dbReference>
<feature type="signal peptide" evidence="7">
    <location>
        <begin position="1"/>
        <end position="19"/>
    </location>
</feature>
<evidence type="ECO:0000256" key="6">
    <source>
        <dbReference type="PROSITE-ProRule" id="PRU01161"/>
    </source>
</evidence>
<keyword evidence="5" id="KW-0472">Membrane</keyword>
<keyword evidence="10" id="KW-1185">Reference proteome</keyword>
<dbReference type="PANTHER" id="PTHR14226:SF29">
    <property type="entry name" value="NEUROPATHY TARGET ESTERASE SWS"/>
    <property type="match status" value="1"/>
</dbReference>
<keyword evidence="3 6" id="KW-0442">Lipid degradation</keyword>
<dbReference type="GO" id="GO:0016787">
    <property type="term" value="F:hydrolase activity"/>
    <property type="evidence" value="ECO:0007669"/>
    <property type="project" value="UniProtKB-UniRule"/>
</dbReference>
<feature type="active site" description="Nucleophile" evidence="6">
    <location>
        <position position="60"/>
    </location>
</feature>
<dbReference type="InterPro" id="IPR000184">
    <property type="entry name" value="Bac_surfAg_D15"/>
</dbReference>
<comment type="caution">
    <text evidence="9">The sequence shown here is derived from an EMBL/GenBank/DDBJ whole genome shotgun (WGS) entry which is preliminary data.</text>
</comment>
<feature type="short sequence motif" description="GXGXXG" evidence="6">
    <location>
        <begin position="31"/>
        <end position="36"/>
    </location>
</feature>
<dbReference type="OrthoDB" id="5290098at2"/>
<evidence type="ECO:0000256" key="3">
    <source>
        <dbReference type="ARBA" id="ARBA00022963"/>
    </source>
</evidence>
<dbReference type="GO" id="GO:0016042">
    <property type="term" value="P:lipid catabolic process"/>
    <property type="evidence" value="ECO:0007669"/>
    <property type="project" value="UniProtKB-UniRule"/>
</dbReference>
<keyword evidence="4 6" id="KW-0443">Lipid metabolism</keyword>
<sequence>MKRLSLLLLALACCQPVMAAERPKVALVLSGGGARGIAHIGVLKVLEEARVPVDCVVGTSMGAIVGGAAATGMQAEEMQRRVEGADWDYLFGDKPHRRDMPYIRKRDDGQDYFDFTLTLRNYWPVPPRNLVGVHYITQFFRELTGGLEVDRFDQLPIPYRAIAANIENGQTVIMDQGDLPLVMRASMSVPGVFPPVSYKEQMVVDGGIVKNMGIDEGRKLCGDAVVAVNVSSPNAARDKLESLFAVSEQTINIAVQKDMQAQIATLGQRDVLITPDLTGLTSTDFNESRRMIAAGEQAARAALPGLRALSLSPEDYAAWRSGVEARRPKHRQIGRVEITPTRWVSRDVLKSLLDVRKGQPLDQAELHRNIDRIYARGDFVRLTYQLLPEPDGSLLRIIPIEKDGRDFLRVGLKLNSDFSGDSSFGLQAGLRRTWLNRLGAEWLTQAEIGETRALRTEFFQPTVLNGAFFVAPWAELRDDPRDVVINHEKVVGNRVKRIGGGLDFGSELDKWGEVRAYLRGEHVKWSSALQTAVPQVGESYTQAGYGLKLIYDQLDNPRFPRRGDWVKLDAFATTDALGSERDYRKALLDWRHAYTRGPYTLFLTGRGGSALGTTLPYAEQFQLGGPMNLSAYRPSELAGNTFFLTRVLGYRQVKEMPPALGGGVYLGLLAEAGQASMDTEWRNALFSHPAWSVGGVLAADTRLGPLYLTLAQGDGNRRTASLTLGISY</sequence>
<dbReference type="Proteomes" id="UP000292423">
    <property type="component" value="Unassembled WGS sequence"/>
</dbReference>
<evidence type="ECO:0000313" key="9">
    <source>
        <dbReference type="EMBL" id="RZU47768.1"/>
    </source>
</evidence>
<reference evidence="9 10" key="1">
    <citation type="submission" date="2019-02" db="EMBL/GenBank/DDBJ databases">
        <title>Genomic Encyclopedia of Type Strains, Phase IV (KMG-IV): sequencing the most valuable type-strain genomes for metagenomic binning, comparative biology and taxonomic classification.</title>
        <authorList>
            <person name="Goeker M."/>
        </authorList>
    </citation>
    <scope>NUCLEOTIDE SEQUENCE [LARGE SCALE GENOMIC DNA]</scope>
    <source>
        <strain evidence="9 10">DSM 105135</strain>
    </source>
</reference>